<dbReference type="EMBL" id="LR797073">
    <property type="protein sequence ID" value="CAB4185032.1"/>
    <property type="molecule type" value="Genomic_DNA"/>
</dbReference>
<reference evidence="1" key="1">
    <citation type="submission" date="2020-05" db="EMBL/GenBank/DDBJ databases">
        <authorList>
            <person name="Chiriac C."/>
            <person name="Salcher M."/>
            <person name="Ghai R."/>
            <person name="Kavagutti S V."/>
        </authorList>
    </citation>
    <scope>NUCLEOTIDE SEQUENCE</scope>
</reference>
<accession>A0A6J5QMM1</accession>
<proteinExistence type="predicted"/>
<protein>
    <submittedName>
        <fullName evidence="1">Uncharacterized protein</fullName>
    </submittedName>
</protein>
<organism evidence="1">
    <name type="scientific">uncultured Caudovirales phage</name>
    <dbReference type="NCBI Taxonomy" id="2100421"/>
    <lineage>
        <taxon>Viruses</taxon>
        <taxon>Duplodnaviria</taxon>
        <taxon>Heunggongvirae</taxon>
        <taxon>Uroviricota</taxon>
        <taxon>Caudoviricetes</taxon>
        <taxon>Peduoviridae</taxon>
        <taxon>Maltschvirus</taxon>
        <taxon>Maltschvirus maltsch</taxon>
    </lineage>
</organism>
<sequence length="88" mass="9879">MARATGCFLILSQSRIESIADKAATLLMEGKTIISYSDSGTNISKTFPMDIQTVLIECRYALQIKDPEQYGAIDRVRVYNGLWNFRGL</sequence>
<evidence type="ECO:0000313" key="1">
    <source>
        <dbReference type="EMBL" id="CAB4185032.1"/>
    </source>
</evidence>
<gene>
    <name evidence="1" type="ORF">UFOVP1118_23</name>
</gene>
<name>A0A6J5QMM1_9CAUD</name>